<sequence>MTIKQIQLSEENRGNPKRGRKANLLSNMWQDIEASEVERLIDLNRDRHQENKDTEATITLSKYIPHKSYSAKELLHYPELTMLLRKEKQYLVKDYLLTGPLFELRTPLFMIEAGKQLLQIENDFRESLASEQKRLNNLMFLAKNKVKNIRVTGGKPSCQWSAGTIELNGVSWRVNKDSPAYLGPTGGIEALSFSYCEEIGQMDSFKIETAHIGTSIVELKVRNKGHNKGRRAFLNIEKLGLVPTAEAKAPSVI</sequence>
<protein>
    <submittedName>
        <fullName evidence="2">Uncharacterized protein</fullName>
    </submittedName>
</protein>
<dbReference type="Proteomes" id="UP000422232">
    <property type="component" value="Chromosome"/>
</dbReference>
<accession>A0A9Q6LJY3</accession>
<dbReference type="RefSeq" id="WP_155047201.1">
    <property type="nucleotide sequence ID" value="NZ_CP038893.1"/>
</dbReference>
<keyword evidence="3" id="KW-1185">Reference proteome</keyword>
<name>A0A9Q6LJY3_PISSA</name>
<organism evidence="2 3">
    <name type="scientific">Piscirickettsia salmonis</name>
    <dbReference type="NCBI Taxonomy" id="1238"/>
    <lineage>
        <taxon>Bacteria</taxon>
        <taxon>Pseudomonadati</taxon>
        <taxon>Pseudomonadota</taxon>
        <taxon>Gammaproteobacteria</taxon>
        <taxon>Thiotrichales</taxon>
        <taxon>Piscirickettsiaceae</taxon>
        <taxon>Piscirickettsia</taxon>
    </lineage>
</organism>
<dbReference type="EMBL" id="CP038908">
    <property type="protein sequence ID" value="QGO05309.1"/>
    <property type="molecule type" value="Genomic_DNA"/>
</dbReference>
<evidence type="ECO:0000256" key="1">
    <source>
        <dbReference type="SAM" id="MobiDB-lite"/>
    </source>
</evidence>
<dbReference type="AlphaFoldDB" id="A0A9Q6LJY3"/>
<gene>
    <name evidence="2" type="ORF">Psal009_01197</name>
</gene>
<feature type="region of interest" description="Disordered" evidence="1">
    <location>
        <begin position="1"/>
        <end position="20"/>
    </location>
</feature>
<evidence type="ECO:0000313" key="3">
    <source>
        <dbReference type="Proteomes" id="UP000422232"/>
    </source>
</evidence>
<evidence type="ECO:0000313" key="2">
    <source>
        <dbReference type="EMBL" id="QGO05309.1"/>
    </source>
</evidence>
<proteinExistence type="predicted"/>
<reference evidence="2 3" key="1">
    <citation type="submission" date="2019-04" db="EMBL/GenBank/DDBJ databases">
        <title>Complete genome sequencing of Piscirickettsia salmonis strain Psal-009.</title>
        <authorList>
            <person name="Schober I."/>
            <person name="Bunk B."/>
            <person name="Sproer C."/>
            <person name="Carril G.P."/>
            <person name="Riedel T."/>
            <person name="Flores-Herrera P.A."/>
            <person name="Nourdin-Galindo G."/>
            <person name="Marshall S.H."/>
            <person name="Overmann J."/>
        </authorList>
    </citation>
    <scope>NUCLEOTIDE SEQUENCE [LARGE SCALE GENOMIC DNA]</scope>
    <source>
        <strain evidence="2 3">Psal-009</strain>
    </source>
</reference>